<dbReference type="PANTHER" id="PTHR30069">
    <property type="entry name" value="TONB-DEPENDENT OUTER MEMBRANE RECEPTOR"/>
    <property type="match status" value="1"/>
</dbReference>
<keyword evidence="8" id="KW-0998">Cell outer membrane</keyword>
<evidence type="ECO:0000256" key="6">
    <source>
        <dbReference type="ARBA" id="ARBA00023136"/>
    </source>
</evidence>
<dbReference type="AlphaFoldDB" id="A0A381T887"/>
<dbReference type="InterPro" id="IPR036942">
    <property type="entry name" value="Beta-barrel_TonB_sf"/>
</dbReference>
<accession>A0A381T887</accession>
<dbReference type="GO" id="GO:0044718">
    <property type="term" value="P:siderophore transmembrane transport"/>
    <property type="evidence" value="ECO:0007669"/>
    <property type="project" value="TreeGrafter"/>
</dbReference>
<evidence type="ECO:0000259" key="9">
    <source>
        <dbReference type="Pfam" id="PF00593"/>
    </source>
</evidence>
<dbReference type="GO" id="GO:0015344">
    <property type="term" value="F:siderophore uptake transmembrane transporter activity"/>
    <property type="evidence" value="ECO:0007669"/>
    <property type="project" value="TreeGrafter"/>
</dbReference>
<evidence type="ECO:0000256" key="4">
    <source>
        <dbReference type="ARBA" id="ARBA00022729"/>
    </source>
</evidence>
<evidence type="ECO:0000256" key="8">
    <source>
        <dbReference type="ARBA" id="ARBA00023237"/>
    </source>
</evidence>
<evidence type="ECO:0000256" key="7">
    <source>
        <dbReference type="ARBA" id="ARBA00023170"/>
    </source>
</evidence>
<evidence type="ECO:0000313" key="10">
    <source>
        <dbReference type="EMBL" id="SVA12382.1"/>
    </source>
</evidence>
<keyword evidence="4" id="KW-0732">Signal</keyword>
<dbReference type="PANTHER" id="PTHR30069:SF29">
    <property type="entry name" value="HEMOGLOBIN AND HEMOGLOBIN-HAPTOGLOBIN-BINDING PROTEIN 1-RELATED"/>
    <property type="match status" value="1"/>
</dbReference>
<evidence type="ECO:0000256" key="5">
    <source>
        <dbReference type="ARBA" id="ARBA00023077"/>
    </source>
</evidence>
<dbReference type="InterPro" id="IPR000531">
    <property type="entry name" value="Beta-barrel_TonB"/>
</dbReference>
<dbReference type="Pfam" id="PF00593">
    <property type="entry name" value="TonB_dep_Rec_b-barrel"/>
    <property type="match status" value="1"/>
</dbReference>
<comment type="subcellular location">
    <subcellularLocation>
        <location evidence="1">Cell outer membrane</location>
        <topology evidence="1">Multi-pass membrane protein</topology>
    </subcellularLocation>
</comment>
<dbReference type="SUPFAM" id="SSF56935">
    <property type="entry name" value="Porins"/>
    <property type="match status" value="1"/>
</dbReference>
<keyword evidence="3" id="KW-0812">Transmembrane</keyword>
<reference evidence="10" key="1">
    <citation type="submission" date="2018-05" db="EMBL/GenBank/DDBJ databases">
        <authorList>
            <person name="Lanie J.A."/>
            <person name="Ng W.-L."/>
            <person name="Kazmierczak K.M."/>
            <person name="Andrzejewski T.M."/>
            <person name="Davidsen T.M."/>
            <person name="Wayne K.J."/>
            <person name="Tettelin H."/>
            <person name="Glass J.I."/>
            <person name="Rusch D."/>
            <person name="Podicherti R."/>
            <person name="Tsui H.-C.T."/>
            <person name="Winkler M.E."/>
        </authorList>
    </citation>
    <scope>NUCLEOTIDE SEQUENCE</scope>
</reference>
<name>A0A381T887_9ZZZZ</name>
<dbReference type="EMBL" id="UINC01004176">
    <property type="protein sequence ID" value="SVA12382.1"/>
    <property type="molecule type" value="Genomic_DNA"/>
</dbReference>
<evidence type="ECO:0000256" key="3">
    <source>
        <dbReference type="ARBA" id="ARBA00022692"/>
    </source>
</evidence>
<evidence type="ECO:0000256" key="2">
    <source>
        <dbReference type="ARBA" id="ARBA00022448"/>
    </source>
</evidence>
<gene>
    <name evidence="10" type="ORF">METZ01_LOCUS65236</name>
</gene>
<dbReference type="GO" id="GO:0009279">
    <property type="term" value="C:cell outer membrane"/>
    <property type="evidence" value="ECO:0007669"/>
    <property type="project" value="UniProtKB-SubCell"/>
</dbReference>
<keyword evidence="7" id="KW-0675">Receptor</keyword>
<organism evidence="10">
    <name type="scientific">marine metagenome</name>
    <dbReference type="NCBI Taxonomy" id="408172"/>
    <lineage>
        <taxon>unclassified sequences</taxon>
        <taxon>metagenomes</taxon>
        <taxon>ecological metagenomes</taxon>
    </lineage>
</organism>
<feature type="domain" description="TonB-dependent receptor-like beta-barrel" evidence="9">
    <location>
        <begin position="80"/>
        <end position="205"/>
    </location>
</feature>
<keyword evidence="5" id="KW-0798">TonB box</keyword>
<protein>
    <recommendedName>
        <fullName evidence="9">TonB-dependent receptor-like beta-barrel domain-containing protein</fullName>
    </recommendedName>
</protein>
<keyword evidence="6" id="KW-0472">Membrane</keyword>
<dbReference type="Gene3D" id="2.40.170.20">
    <property type="entry name" value="TonB-dependent receptor, beta-barrel domain"/>
    <property type="match status" value="1"/>
</dbReference>
<dbReference type="InterPro" id="IPR039426">
    <property type="entry name" value="TonB-dep_rcpt-like"/>
</dbReference>
<sequence>MDVYTSHYNSFVSGATFITPLVIKKSILTDDYNQNGITNIDGADGTITINDQEDYDQALETWRQGLEGVASIGDTLPGVPTPVVIGYLNYGDVDVWGFDASLAVFLSRKWNMDITYSYMGTTEFSNPLTKAKESVNAPKHKAGLKLQFNPIKYPLTLSLNGRYVDGFNWSSGIYFGKINSYGIFDLHLGYEINKYLKMNFTINNLLDHKHIEIIGGPSLGRVMMIRLETKF</sequence>
<evidence type="ECO:0000256" key="1">
    <source>
        <dbReference type="ARBA" id="ARBA00004571"/>
    </source>
</evidence>
<proteinExistence type="predicted"/>
<keyword evidence="2" id="KW-0813">Transport</keyword>